<keyword evidence="1" id="KW-0732">Signal</keyword>
<feature type="domain" description="Purple acid phosphatase N-terminal" evidence="6">
    <location>
        <begin position="17"/>
        <end position="110"/>
    </location>
</feature>
<dbReference type="Gene3D" id="2.60.40.380">
    <property type="entry name" value="Purple acid phosphatase-like, N-terminal"/>
    <property type="match status" value="1"/>
</dbReference>
<keyword evidence="8" id="KW-1185">Reference proteome</keyword>
<reference evidence="7 8" key="1">
    <citation type="submission" date="2016-11" db="EMBL/GenBank/DDBJ databases">
        <title>The macronuclear genome of Stentor coeruleus: a giant cell with tiny introns.</title>
        <authorList>
            <person name="Slabodnick M."/>
            <person name="Ruby J.G."/>
            <person name="Reiff S.B."/>
            <person name="Swart E.C."/>
            <person name="Gosai S."/>
            <person name="Prabakaran S."/>
            <person name="Witkowska E."/>
            <person name="Larue G.E."/>
            <person name="Fisher S."/>
            <person name="Freeman R.M."/>
            <person name="Gunawardena J."/>
            <person name="Chu W."/>
            <person name="Stover N.A."/>
            <person name="Gregory B.D."/>
            <person name="Nowacki M."/>
            <person name="Derisi J."/>
            <person name="Roy S.W."/>
            <person name="Marshall W.F."/>
            <person name="Sood P."/>
        </authorList>
    </citation>
    <scope>NUCLEOTIDE SEQUENCE [LARGE SCALE GENOMIC DNA]</scope>
    <source>
        <strain evidence="7">WM001</strain>
    </source>
</reference>
<proteinExistence type="inferred from homology"/>
<dbReference type="InterPro" id="IPR025733">
    <property type="entry name" value="PAPs_C"/>
</dbReference>
<name>A0A1R2BWQ0_9CILI</name>
<dbReference type="OrthoDB" id="45007at2759"/>
<protein>
    <recommendedName>
        <fullName evidence="3">Purple acid phosphatase</fullName>
        <ecNumber evidence="3">3.1.3.2</ecNumber>
    </recommendedName>
</protein>
<dbReference type="CDD" id="cd00839">
    <property type="entry name" value="MPP_PAPs"/>
    <property type="match status" value="1"/>
</dbReference>
<evidence type="ECO:0000256" key="1">
    <source>
        <dbReference type="ARBA" id="ARBA00022729"/>
    </source>
</evidence>
<comment type="similarity">
    <text evidence="3">Belongs to the metallophosphoesterase superfamily. Purple acid phosphatase family.</text>
</comment>
<dbReference type="EC" id="3.1.3.2" evidence="3"/>
<dbReference type="InterPro" id="IPR041792">
    <property type="entry name" value="MPP_PAP"/>
</dbReference>
<dbReference type="SUPFAM" id="SSF56300">
    <property type="entry name" value="Metallo-dependent phosphatases"/>
    <property type="match status" value="1"/>
</dbReference>
<dbReference type="PANTHER" id="PTHR45867">
    <property type="entry name" value="PURPLE ACID PHOSPHATASE"/>
    <property type="match status" value="1"/>
</dbReference>
<comment type="caution">
    <text evidence="7">The sequence shown here is derived from an EMBL/GenBank/DDBJ whole genome shotgun (WGS) entry which is preliminary data.</text>
</comment>
<dbReference type="PANTHER" id="PTHR45867:SF10">
    <property type="entry name" value="PURPLE ACID PHOSPHATASE"/>
    <property type="match status" value="1"/>
</dbReference>
<evidence type="ECO:0000313" key="8">
    <source>
        <dbReference type="Proteomes" id="UP000187209"/>
    </source>
</evidence>
<feature type="domain" description="Purple acid phosphatase C-terminal" evidence="5">
    <location>
        <begin position="356"/>
        <end position="417"/>
    </location>
</feature>
<accession>A0A1R2BWQ0</accession>
<dbReference type="SUPFAM" id="SSF49363">
    <property type="entry name" value="Purple acid phosphatase, N-terminal domain"/>
    <property type="match status" value="1"/>
</dbReference>
<evidence type="ECO:0000259" key="4">
    <source>
        <dbReference type="Pfam" id="PF00149"/>
    </source>
</evidence>
<dbReference type="Pfam" id="PF16656">
    <property type="entry name" value="Pur_ac_phosph_N"/>
    <property type="match status" value="1"/>
</dbReference>
<dbReference type="GO" id="GO:0046872">
    <property type="term" value="F:metal ion binding"/>
    <property type="evidence" value="ECO:0007669"/>
    <property type="project" value="InterPro"/>
</dbReference>
<evidence type="ECO:0000259" key="5">
    <source>
        <dbReference type="Pfam" id="PF14008"/>
    </source>
</evidence>
<dbReference type="GO" id="GO:0003993">
    <property type="term" value="F:acid phosphatase activity"/>
    <property type="evidence" value="ECO:0007669"/>
    <property type="project" value="UniProtKB-EC"/>
</dbReference>
<dbReference type="Pfam" id="PF00149">
    <property type="entry name" value="Metallophos"/>
    <property type="match status" value="1"/>
</dbReference>
<evidence type="ECO:0000259" key="6">
    <source>
        <dbReference type="Pfam" id="PF16656"/>
    </source>
</evidence>
<dbReference type="Pfam" id="PF14008">
    <property type="entry name" value="Metallophos_C"/>
    <property type="match status" value="1"/>
</dbReference>
<dbReference type="InterPro" id="IPR008963">
    <property type="entry name" value="Purple_acid_Pase-like_N"/>
</dbReference>
<dbReference type="InterPro" id="IPR029052">
    <property type="entry name" value="Metallo-depent_PP-like"/>
</dbReference>
<evidence type="ECO:0000256" key="2">
    <source>
        <dbReference type="ARBA" id="ARBA00023180"/>
    </source>
</evidence>
<keyword evidence="3" id="KW-0378">Hydrolase</keyword>
<comment type="catalytic activity">
    <reaction evidence="3">
        <text>a phosphate monoester + H2O = an alcohol + phosphate</text>
        <dbReference type="Rhea" id="RHEA:15017"/>
        <dbReference type="ChEBI" id="CHEBI:15377"/>
        <dbReference type="ChEBI" id="CHEBI:30879"/>
        <dbReference type="ChEBI" id="CHEBI:43474"/>
        <dbReference type="ChEBI" id="CHEBI:67140"/>
        <dbReference type="EC" id="3.1.3.2"/>
    </reaction>
</comment>
<gene>
    <name evidence="7" type="ORF">SteCoe_18334</name>
</gene>
<evidence type="ECO:0000256" key="3">
    <source>
        <dbReference type="RuleBase" id="RU361203"/>
    </source>
</evidence>
<sequence length="430" mass="50076">MILIVFLISQSSALFTPMQVHLSWTEKSSEMCVMWQSRMSGEAKISYRPYLCKQNFDWKTINAQTSRIDFGTEMPRYSYIHTAIMTDLQADCYYEYTVGIGYFWTESFVFSGRTPGHDINTSYKMMIFGDLGTHYHGQKSLNLMKTMTETQEILGIMHMGDIGYNLEYDQGLIGDKFLDMIKPIATTHAYMTMPGNHEQANNFTAYKQRFLMPRNEASQNSSYFYSLNIGHVHYICLNTNPFLIIEQKSERKTMINWLKDDLFKANNNRNNVPWIIILHHHTFYCTLNPNMEMSRKDCEVQAEIIRNALEDIYYENKVDLVLAGHVHRYERQASIYKNQTILGDVDEQNKHVNAKAPIYIVSGSAGNRSNKNDPSSPYNYLWTRFVSDDFGFGMLTMINKTTLLWEQFSSESDKMIDYVYIIKQNNQTSS</sequence>
<dbReference type="Gene3D" id="3.60.21.10">
    <property type="match status" value="1"/>
</dbReference>
<dbReference type="AlphaFoldDB" id="A0A1R2BWQ0"/>
<dbReference type="Proteomes" id="UP000187209">
    <property type="component" value="Unassembled WGS sequence"/>
</dbReference>
<dbReference type="InterPro" id="IPR004843">
    <property type="entry name" value="Calcineurin-like_PHP"/>
</dbReference>
<organism evidence="7 8">
    <name type="scientific">Stentor coeruleus</name>
    <dbReference type="NCBI Taxonomy" id="5963"/>
    <lineage>
        <taxon>Eukaryota</taxon>
        <taxon>Sar</taxon>
        <taxon>Alveolata</taxon>
        <taxon>Ciliophora</taxon>
        <taxon>Postciliodesmatophora</taxon>
        <taxon>Heterotrichea</taxon>
        <taxon>Heterotrichida</taxon>
        <taxon>Stentoridae</taxon>
        <taxon>Stentor</taxon>
    </lineage>
</organism>
<dbReference type="InterPro" id="IPR015914">
    <property type="entry name" value="PAPs_N"/>
</dbReference>
<evidence type="ECO:0000313" key="7">
    <source>
        <dbReference type="EMBL" id="OMJ81218.1"/>
    </source>
</evidence>
<keyword evidence="2" id="KW-0325">Glycoprotein</keyword>
<dbReference type="EMBL" id="MPUH01000388">
    <property type="protein sequence ID" value="OMJ81218.1"/>
    <property type="molecule type" value="Genomic_DNA"/>
</dbReference>
<feature type="domain" description="Calcineurin-like phosphoesterase" evidence="4">
    <location>
        <begin position="125"/>
        <end position="329"/>
    </location>
</feature>